<accession>A0ABP7ZKI6</accession>
<reference evidence="1" key="2">
    <citation type="submission" date="2023-12" db="EMBL/GenBank/DDBJ databases">
        <authorList>
            <person name="Sun Q."/>
            <person name="Inoue M."/>
        </authorList>
    </citation>
    <scope>NUCLEOTIDE SEQUENCE</scope>
    <source>
        <strain evidence="1">JCM 17590</strain>
    </source>
</reference>
<keyword evidence="2" id="KW-1185">Reference proteome</keyword>
<sequence length="219" mass="22331">MAGNLMNRLFKGAIAGAAGVALLLGGAGTFALWNDDTDAGTDAQIEAGHLMFGTVPAGQWYLNGSTSALTDEQVEALALVPGDILLYKVNGVQIIAHGTDLKAQLGFDWDNVTDAGTDGSDVTDATAGSEFLDTLDVAYAVTDAQGDPVALTDGDTMTITGGDTIDAQTVNIAVTITFDPNTDAHVAMGGKVDLSGFDLTLKQVQMPGQAPASPEPAAT</sequence>
<proteinExistence type="predicted"/>
<protein>
    <recommendedName>
        <fullName evidence="3">Alternate-type signal peptide domain-containing protein</fullName>
    </recommendedName>
</protein>
<evidence type="ECO:0000313" key="1">
    <source>
        <dbReference type="EMBL" id="GAA4161639.1"/>
    </source>
</evidence>
<dbReference type="InterPro" id="IPR024006">
    <property type="entry name" value="Alt_signal_exp_actinobact"/>
</dbReference>
<reference evidence="1" key="1">
    <citation type="journal article" date="2014" name="Int. J. Syst. Evol. Microbiol.">
        <title>Complete genome of a new Firmicutes species belonging to the dominant human colonic microbiota ('Ruminococcus bicirculans') reveals two chromosomes and a selective capacity to utilize plant glucans.</title>
        <authorList>
            <consortium name="NISC Comparative Sequencing Program"/>
            <person name="Wegmann U."/>
            <person name="Louis P."/>
            <person name="Goesmann A."/>
            <person name="Henrissat B."/>
            <person name="Duncan S.H."/>
            <person name="Flint H.J."/>
        </authorList>
    </citation>
    <scope>NUCLEOTIDE SEQUENCE</scope>
    <source>
        <strain evidence="1">JCM 17590</strain>
    </source>
</reference>
<dbReference type="NCBIfam" id="TIGR04089">
    <property type="entry name" value="exp_by_SipW_III"/>
    <property type="match status" value="1"/>
</dbReference>
<evidence type="ECO:0000313" key="2">
    <source>
        <dbReference type="Proteomes" id="UP001415169"/>
    </source>
</evidence>
<evidence type="ECO:0008006" key="3">
    <source>
        <dbReference type="Google" id="ProtNLM"/>
    </source>
</evidence>
<gene>
    <name evidence="1" type="ORF">GCM10022286_19510</name>
</gene>
<organism evidence="1 2">
    <name type="scientific">Gryllotalpicola daejeonensis</name>
    <dbReference type="NCBI Taxonomy" id="993087"/>
    <lineage>
        <taxon>Bacteria</taxon>
        <taxon>Bacillati</taxon>
        <taxon>Actinomycetota</taxon>
        <taxon>Actinomycetes</taxon>
        <taxon>Micrococcales</taxon>
        <taxon>Microbacteriaceae</taxon>
        <taxon>Gryllotalpicola</taxon>
    </lineage>
</organism>
<dbReference type="Proteomes" id="UP001415169">
    <property type="component" value="Unassembled WGS sequence"/>
</dbReference>
<dbReference type="EMBL" id="BAABBV010000001">
    <property type="protein sequence ID" value="GAA4161639.1"/>
    <property type="molecule type" value="Genomic_DNA"/>
</dbReference>
<comment type="caution">
    <text evidence="1">The sequence shown here is derived from an EMBL/GenBank/DDBJ whole genome shotgun (WGS) entry which is preliminary data.</text>
</comment>
<name>A0ABP7ZKI6_9MICO</name>
<dbReference type="InterPro" id="IPR023833">
    <property type="entry name" value="Signal_pept_SipW-depend-type"/>
</dbReference>
<dbReference type="NCBIfam" id="TIGR04088">
    <property type="entry name" value="cognate_SipW"/>
    <property type="match status" value="1"/>
</dbReference>